<feature type="domain" description="Signal transduction histidine kinase internal region" evidence="2">
    <location>
        <begin position="170"/>
        <end position="247"/>
    </location>
</feature>
<proteinExistence type="predicted"/>
<dbReference type="Gene3D" id="3.30.565.10">
    <property type="entry name" value="Histidine kinase-like ATPase, C-terminal domain"/>
    <property type="match status" value="1"/>
</dbReference>
<keyword evidence="1" id="KW-0812">Transmembrane</keyword>
<keyword evidence="1" id="KW-0472">Membrane</keyword>
<reference evidence="3" key="2">
    <citation type="submission" date="2013-09" db="EMBL/GenBank/DDBJ databases">
        <title>Draft genome sequence of Alistipes putredinis (DSM 17216).</title>
        <authorList>
            <person name="Sudarsanam P."/>
            <person name="Ley R."/>
            <person name="Guruge J."/>
            <person name="Turnbaugh P.J."/>
            <person name="Mahowald M."/>
            <person name="Liep D."/>
            <person name="Gordon J."/>
        </authorList>
    </citation>
    <scope>NUCLEOTIDE SEQUENCE</scope>
    <source>
        <strain evidence="3">DSM 17216</strain>
    </source>
</reference>
<feature type="transmembrane region" description="Helical" evidence="1">
    <location>
        <begin position="21"/>
        <end position="41"/>
    </location>
</feature>
<evidence type="ECO:0000313" key="4">
    <source>
        <dbReference type="Proteomes" id="UP000005819"/>
    </source>
</evidence>
<dbReference type="InterPro" id="IPR050640">
    <property type="entry name" value="Bact_2-comp_sensor_kinase"/>
</dbReference>
<dbReference type="Pfam" id="PF06580">
    <property type="entry name" value="His_kinase"/>
    <property type="match status" value="1"/>
</dbReference>
<sequence>MKYPDNSYICNRMTSLQSRHTGFWLHLAAWSVVFGLPLFVPGGREPVMNMQEYVRFLVVPLSFMAVFYVNYLLLIDRYLFTRHVGRFLLANALLVAGVMLLVHLFFRFGIPPRPHHPPMERPWQDTMFFFLRNAMLYLLVVGVSVAIRMTGQWYRAENIRKDLERSRSEAELQNLKSQLNPHFLFNTLNNIYSLIQLDPDRAQQTVHDLSRLLRYVLYDSSRPTVPLKAEMDFLGNYIELMRIRLPRHVRLDVSLPENPSHTLVAPLLFISLVENAFKHGVSNDRPSFIDIDIREEEGVLACRIENSFFPKSEADRSGSGIGLANLCRRLEMIYPGRYEMKYGQHGDTYETLLRINLTDR</sequence>
<dbReference type="AlphaFoldDB" id="B0MY90"/>
<dbReference type="PANTHER" id="PTHR34220">
    <property type="entry name" value="SENSOR HISTIDINE KINASE YPDA"/>
    <property type="match status" value="1"/>
</dbReference>
<organism evidence="3 4">
    <name type="scientific">Alistipes putredinis DSM 17216</name>
    <dbReference type="NCBI Taxonomy" id="445970"/>
    <lineage>
        <taxon>Bacteria</taxon>
        <taxon>Pseudomonadati</taxon>
        <taxon>Bacteroidota</taxon>
        <taxon>Bacteroidia</taxon>
        <taxon>Bacteroidales</taxon>
        <taxon>Rikenellaceae</taxon>
        <taxon>Alistipes</taxon>
    </lineage>
</organism>
<dbReference type="PANTHER" id="PTHR34220:SF7">
    <property type="entry name" value="SENSOR HISTIDINE KINASE YPDA"/>
    <property type="match status" value="1"/>
</dbReference>
<feature type="transmembrane region" description="Helical" evidence="1">
    <location>
        <begin position="53"/>
        <end position="75"/>
    </location>
</feature>
<dbReference type="Proteomes" id="UP000005819">
    <property type="component" value="Unassembled WGS sequence"/>
</dbReference>
<gene>
    <name evidence="3" type="ORF">ALIPUT_02209</name>
</gene>
<dbReference type="SUPFAM" id="SSF55874">
    <property type="entry name" value="ATPase domain of HSP90 chaperone/DNA topoisomerase II/histidine kinase"/>
    <property type="match status" value="1"/>
</dbReference>
<dbReference type="GO" id="GO:0000155">
    <property type="term" value="F:phosphorelay sensor kinase activity"/>
    <property type="evidence" value="ECO:0007669"/>
    <property type="project" value="InterPro"/>
</dbReference>
<dbReference type="GO" id="GO:0016020">
    <property type="term" value="C:membrane"/>
    <property type="evidence" value="ECO:0007669"/>
    <property type="project" value="InterPro"/>
</dbReference>
<comment type="caution">
    <text evidence="3">The sequence shown here is derived from an EMBL/GenBank/DDBJ whole genome shotgun (WGS) entry which is preliminary data.</text>
</comment>
<dbReference type="eggNOG" id="COG2972">
    <property type="taxonomic scope" value="Bacteria"/>
</dbReference>
<feature type="transmembrane region" description="Helical" evidence="1">
    <location>
        <begin position="87"/>
        <end position="106"/>
    </location>
</feature>
<evidence type="ECO:0000259" key="2">
    <source>
        <dbReference type="Pfam" id="PF06580"/>
    </source>
</evidence>
<keyword evidence="1" id="KW-1133">Transmembrane helix</keyword>
<feature type="transmembrane region" description="Helical" evidence="1">
    <location>
        <begin position="126"/>
        <end position="147"/>
    </location>
</feature>
<dbReference type="EMBL" id="ABFK02000020">
    <property type="protein sequence ID" value="EDS02679.1"/>
    <property type="molecule type" value="Genomic_DNA"/>
</dbReference>
<keyword evidence="4" id="KW-1185">Reference proteome</keyword>
<evidence type="ECO:0000313" key="3">
    <source>
        <dbReference type="EMBL" id="EDS02679.1"/>
    </source>
</evidence>
<protein>
    <submittedName>
        <fullName evidence="3">Histidine kinase</fullName>
    </submittedName>
</protein>
<evidence type="ECO:0000256" key="1">
    <source>
        <dbReference type="SAM" id="Phobius"/>
    </source>
</evidence>
<dbReference type="InterPro" id="IPR036890">
    <property type="entry name" value="HATPase_C_sf"/>
</dbReference>
<accession>B0MY90</accession>
<dbReference type="InterPro" id="IPR010559">
    <property type="entry name" value="Sig_transdc_His_kin_internal"/>
</dbReference>
<keyword evidence="3" id="KW-0808">Transferase</keyword>
<keyword evidence="3" id="KW-0418">Kinase</keyword>
<dbReference type="HOGENOM" id="CLU_020473_1_0_10"/>
<name>B0MY90_9BACT</name>
<reference evidence="3" key="1">
    <citation type="submission" date="2007-10" db="EMBL/GenBank/DDBJ databases">
        <authorList>
            <person name="Fulton L."/>
            <person name="Clifton S."/>
            <person name="Fulton B."/>
            <person name="Xu J."/>
            <person name="Minx P."/>
            <person name="Pepin K.H."/>
            <person name="Johnson M."/>
            <person name="Thiruvilangam P."/>
            <person name="Bhonagiri V."/>
            <person name="Nash W.E."/>
            <person name="Mardis E.R."/>
            <person name="Wilson R.K."/>
        </authorList>
    </citation>
    <scope>NUCLEOTIDE SEQUENCE [LARGE SCALE GENOMIC DNA]</scope>
    <source>
        <strain evidence="3">DSM 17216</strain>
    </source>
</reference>